<sequence length="311" mass="33312">MPVNLGVCLPTFAQRGDEGTAEGMGEIPALARHIEQVGLDTVWAGDHLCARTPFLESVVALSAAAAVTERVRIGFGVMLLALRQQAWAVKQLSSLQYLSGNRVVLGVGAGIHPQDWPVGGVPYAGRGRRTEVMLRALPDLFAGRPTALLTVPGEPVMTLEPAVPAPPLWVGGMSDRALRRVIDHGVGWLASLLEPAQLGVRAAKLAAMAAEAGTRAPEVGTTVFATLSTDPGESRRGHQRLVRFLRSLTGEQGLSEQQATRLVVSGPPEKLAERLDQYLRAGAHTFVINLSGNDLRRQYDHLARTRELLLG</sequence>
<name>A0A5J6G5T6_STRKN</name>
<dbReference type="Pfam" id="PF00296">
    <property type="entry name" value="Bac_luciferase"/>
    <property type="match status" value="1"/>
</dbReference>
<dbReference type="AlphaFoldDB" id="A0A5J6G5T6"/>
<dbReference type="SUPFAM" id="SSF51679">
    <property type="entry name" value="Bacterial luciferase-like"/>
    <property type="match status" value="1"/>
</dbReference>
<organism evidence="3 4">
    <name type="scientific">Streptomyces kanamyceticus</name>
    <dbReference type="NCBI Taxonomy" id="1967"/>
    <lineage>
        <taxon>Bacteria</taxon>
        <taxon>Bacillati</taxon>
        <taxon>Actinomycetota</taxon>
        <taxon>Actinomycetes</taxon>
        <taxon>Kitasatosporales</taxon>
        <taxon>Streptomycetaceae</taxon>
        <taxon>Streptomyces</taxon>
    </lineage>
</organism>
<gene>
    <name evidence="3" type="ORF">CP970_02610</name>
</gene>
<accession>A0A5J6G5T6</accession>
<dbReference type="EMBL" id="CP023699">
    <property type="protein sequence ID" value="QEU89944.1"/>
    <property type="molecule type" value="Genomic_DNA"/>
</dbReference>
<dbReference type="RefSeq" id="WP_055543865.1">
    <property type="nucleotide sequence ID" value="NZ_CP023699.1"/>
</dbReference>
<dbReference type="KEGG" id="ska:CP970_02610"/>
<dbReference type="Proteomes" id="UP000325529">
    <property type="component" value="Chromosome"/>
</dbReference>
<feature type="domain" description="Luciferase-like" evidence="2">
    <location>
        <begin position="5"/>
        <end position="284"/>
    </location>
</feature>
<evidence type="ECO:0000256" key="1">
    <source>
        <dbReference type="ARBA" id="ARBA00023002"/>
    </source>
</evidence>
<reference evidence="3 4" key="1">
    <citation type="submission" date="2017-09" db="EMBL/GenBank/DDBJ databases">
        <authorList>
            <person name="Lee N."/>
            <person name="Cho B.-K."/>
        </authorList>
    </citation>
    <scope>NUCLEOTIDE SEQUENCE [LARGE SCALE GENOMIC DNA]</scope>
    <source>
        <strain evidence="3 4">ATCC 12853</strain>
    </source>
</reference>
<protein>
    <submittedName>
        <fullName evidence="3">LLM class flavin-dependent oxidoreductase</fullName>
    </submittedName>
</protein>
<dbReference type="InterPro" id="IPR036661">
    <property type="entry name" value="Luciferase-like_sf"/>
</dbReference>
<evidence type="ECO:0000313" key="4">
    <source>
        <dbReference type="Proteomes" id="UP000325529"/>
    </source>
</evidence>
<dbReference type="OrthoDB" id="3813791at2"/>
<dbReference type="PANTHER" id="PTHR43244:SF1">
    <property type="entry name" value="5,10-METHYLENETETRAHYDROMETHANOPTERIN REDUCTASE"/>
    <property type="match status" value="1"/>
</dbReference>
<proteinExistence type="predicted"/>
<keyword evidence="4" id="KW-1185">Reference proteome</keyword>
<dbReference type="InterPro" id="IPR011251">
    <property type="entry name" value="Luciferase-like_dom"/>
</dbReference>
<keyword evidence="1" id="KW-0560">Oxidoreductase</keyword>
<dbReference type="InterPro" id="IPR050564">
    <property type="entry name" value="F420-G6PD/mer"/>
</dbReference>
<evidence type="ECO:0000259" key="2">
    <source>
        <dbReference type="Pfam" id="PF00296"/>
    </source>
</evidence>
<dbReference type="GO" id="GO:0016705">
    <property type="term" value="F:oxidoreductase activity, acting on paired donors, with incorporation or reduction of molecular oxygen"/>
    <property type="evidence" value="ECO:0007669"/>
    <property type="project" value="InterPro"/>
</dbReference>
<dbReference type="Gene3D" id="3.20.20.30">
    <property type="entry name" value="Luciferase-like domain"/>
    <property type="match status" value="1"/>
</dbReference>
<dbReference type="PANTHER" id="PTHR43244">
    <property type="match status" value="1"/>
</dbReference>
<evidence type="ECO:0000313" key="3">
    <source>
        <dbReference type="EMBL" id="QEU89944.1"/>
    </source>
</evidence>